<dbReference type="RefSeq" id="XP_024705085.1">
    <property type="nucleotide sequence ID" value="XM_024852300.1"/>
</dbReference>
<name>A0A2I2GA92_9EURO</name>
<organism evidence="2 3">
    <name type="scientific">Aspergillus steynii IBT 23096</name>
    <dbReference type="NCBI Taxonomy" id="1392250"/>
    <lineage>
        <taxon>Eukaryota</taxon>
        <taxon>Fungi</taxon>
        <taxon>Dikarya</taxon>
        <taxon>Ascomycota</taxon>
        <taxon>Pezizomycotina</taxon>
        <taxon>Eurotiomycetes</taxon>
        <taxon>Eurotiomycetidae</taxon>
        <taxon>Eurotiales</taxon>
        <taxon>Aspergillaceae</taxon>
        <taxon>Aspergillus</taxon>
        <taxon>Aspergillus subgen. Circumdati</taxon>
    </lineage>
</organism>
<sequence length="142" mass="15800">MTGDIRWISPFHPRMTSLQVTKTIYYTNSSQKNYSSPSNRGKKKMPTQTRQTDLTNPIQDEVDKLTSTTSSSSDSSSSAADAAASGTEHPSKVTGQYHSMKGSVVETIGNTAGWEEWKESGRREHEQGQRELEDAEQLFPIE</sequence>
<reference evidence="2 3" key="1">
    <citation type="submission" date="2016-12" db="EMBL/GenBank/DDBJ databases">
        <title>The genomes of Aspergillus section Nigri reveals drivers in fungal speciation.</title>
        <authorList>
            <consortium name="DOE Joint Genome Institute"/>
            <person name="Vesth T.C."/>
            <person name="Nybo J."/>
            <person name="Theobald S."/>
            <person name="Brandl J."/>
            <person name="Frisvad J.C."/>
            <person name="Nielsen K.F."/>
            <person name="Lyhne E.K."/>
            <person name="Kogle M.E."/>
            <person name="Kuo A."/>
            <person name="Riley R."/>
            <person name="Clum A."/>
            <person name="Nolan M."/>
            <person name="Lipzen A."/>
            <person name="Salamov A."/>
            <person name="Henrissat B."/>
            <person name="Wiebenga A."/>
            <person name="De Vries R.P."/>
            <person name="Grigoriev I.V."/>
            <person name="Mortensen U.H."/>
            <person name="Andersen M.R."/>
            <person name="Baker S.E."/>
        </authorList>
    </citation>
    <scope>NUCLEOTIDE SEQUENCE [LARGE SCALE GENOMIC DNA]</scope>
    <source>
        <strain evidence="2 3">IBT 23096</strain>
    </source>
</reference>
<proteinExistence type="predicted"/>
<accession>A0A2I2GA92</accession>
<dbReference type="EMBL" id="MSFO01000004">
    <property type="protein sequence ID" value="PLB49783.1"/>
    <property type="molecule type" value="Genomic_DNA"/>
</dbReference>
<feature type="compositionally biased region" description="Polar residues" evidence="1">
    <location>
        <begin position="46"/>
        <end position="58"/>
    </location>
</feature>
<feature type="compositionally biased region" description="Basic and acidic residues" evidence="1">
    <location>
        <begin position="115"/>
        <end position="132"/>
    </location>
</feature>
<dbReference type="OrthoDB" id="9999611at2759"/>
<keyword evidence="3" id="KW-1185">Reference proteome</keyword>
<evidence type="ECO:0000313" key="3">
    <source>
        <dbReference type="Proteomes" id="UP000234275"/>
    </source>
</evidence>
<dbReference type="GeneID" id="36559998"/>
<protein>
    <submittedName>
        <fullName evidence="2">Uncharacterized protein</fullName>
    </submittedName>
</protein>
<feature type="compositionally biased region" description="Low complexity" evidence="1">
    <location>
        <begin position="66"/>
        <end position="85"/>
    </location>
</feature>
<gene>
    <name evidence="2" type="ORF">P170DRAFT_465096</name>
</gene>
<feature type="region of interest" description="Disordered" evidence="1">
    <location>
        <begin position="29"/>
        <end position="142"/>
    </location>
</feature>
<dbReference type="STRING" id="1392250.A0A2I2GA92"/>
<comment type="caution">
    <text evidence="2">The sequence shown here is derived from an EMBL/GenBank/DDBJ whole genome shotgun (WGS) entry which is preliminary data.</text>
</comment>
<dbReference type="Proteomes" id="UP000234275">
    <property type="component" value="Unassembled WGS sequence"/>
</dbReference>
<feature type="compositionally biased region" description="Polar residues" evidence="1">
    <location>
        <begin position="29"/>
        <end position="39"/>
    </location>
</feature>
<evidence type="ECO:0000256" key="1">
    <source>
        <dbReference type="SAM" id="MobiDB-lite"/>
    </source>
</evidence>
<evidence type="ECO:0000313" key="2">
    <source>
        <dbReference type="EMBL" id="PLB49783.1"/>
    </source>
</evidence>
<dbReference type="AlphaFoldDB" id="A0A2I2GA92"/>
<dbReference type="VEuPathDB" id="FungiDB:P170DRAFT_465096"/>